<comment type="caution">
    <text evidence="1">The sequence shown here is derived from an EMBL/GenBank/DDBJ whole genome shotgun (WGS) entry which is preliminary data.</text>
</comment>
<keyword evidence="2" id="KW-1185">Reference proteome</keyword>
<sequence length="98" mass="10877">MLLEGGDFLPIVEDDSSVIRIICFNFRTLVFSCLHCGVLETSSDPFRQFQNDQILSNISRRSAGLPYLISGCLSNLASDSVEQGITVLDIVMNLLHEK</sequence>
<protein>
    <submittedName>
        <fullName evidence="1">Uncharacterized protein</fullName>
    </submittedName>
</protein>
<accession>A0A0V1C9Y3</accession>
<proteinExistence type="predicted"/>
<reference evidence="1 2" key="1">
    <citation type="submission" date="2015-01" db="EMBL/GenBank/DDBJ databases">
        <title>Evolution of Trichinella species and genotypes.</title>
        <authorList>
            <person name="Korhonen P.K."/>
            <person name="Edoardo P."/>
            <person name="Giuseppe L.R."/>
            <person name="Gasser R.B."/>
        </authorList>
    </citation>
    <scope>NUCLEOTIDE SEQUENCE [LARGE SCALE GENOMIC DNA]</scope>
    <source>
        <strain evidence="1">ISS120</strain>
    </source>
</reference>
<evidence type="ECO:0000313" key="1">
    <source>
        <dbReference type="EMBL" id="KRY45880.1"/>
    </source>
</evidence>
<dbReference type="STRING" id="45882.A0A0V1C9Y3"/>
<dbReference type="Proteomes" id="UP000054653">
    <property type="component" value="Unassembled WGS sequence"/>
</dbReference>
<dbReference type="EMBL" id="JYDI01000322">
    <property type="protein sequence ID" value="KRY45880.1"/>
    <property type="molecule type" value="Genomic_DNA"/>
</dbReference>
<evidence type="ECO:0000313" key="2">
    <source>
        <dbReference type="Proteomes" id="UP000054653"/>
    </source>
</evidence>
<gene>
    <name evidence="1" type="ORF">T03_4114</name>
</gene>
<dbReference type="AlphaFoldDB" id="A0A0V1C9Y3"/>
<name>A0A0V1C9Y3_TRIBR</name>
<organism evidence="1 2">
    <name type="scientific">Trichinella britovi</name>
    <name type="common">Parasitic roundworm</name>
    <dbReference type="NCBI Taxonomy" id="45882"/>
    <lineage>
        <taxon>Eukaryota</taxon>
        <taxon>Metazoa</taxon>
        <taxon>Ecdysozoa</taxon>
        <taxon>Nematoda</taxon>
        <taxon>Enoplea</taxon>
        <taxon>Dorylaimia</taxon>
        <taxon>Trichinellida</taxon>
        <taxon>Trichinellidae</taxon>
        <taxon>Trichinella</taxon>
    </lineage>
</organism>